<proteinExistence type="inferred from homology"/>
<name>A0A2N5GNE1_9BACI</name>
<comment type="similarity">
    <text evidence="8">Belongs to the EzrA family.</text>
</comment>
<feature type="topological domain" description="Extracellular" evidence="8">
    <location>
        <begin position="1"/>
        <end position="2"/>
    </location>
</feature>
<evidence type="ECO:0000256" key="2">
    <source>
        <dbReference type="ARBA" id="ARBA00022692"/>
    </source>
</evidence>
<evidence type="ECO:0000313" key="11">
    <source>
        <dbReference type="EMBL" id="PLR95187.1"/>
    </source>
</evidence>
<evidence type="ECO:0000256" key="4">
    <source>
        <dbReference type="ARBA" id="ARBA00023054"/>
    </source>
</evidence>
<feature type="coiled-coil region" evidence="8">
    <location>
        <begin position="317"/>
        <end position="424"/>
    </location>
</feature>
<dbReference type="GO" id="GO:0000917">
    <property type="term" value="P:division septum assembly"/>
    <property type="evidence" value="ECO:0007669"/>
    <property type="project" value="UniProtKB-KW"/>
</dbReference>
<gene>
    <name evidence="8" type="primary">ezrA</name>
    <name evidence="10" type="ORF">CU635_08565</name>
    <name evidence="11" type="ORF">CVD25_15175</name>
</gene>
<keyword evidence="2 8" id="KW-0812">Transmembrane</keyword>
<evidence type="ECO:0000256" key="5">
    <source>
        <dbReference type="ARBA" id="ARBA00023136"/>
    </source>
</evidence>
<protein>
    <recommendedName>
        <fullName evidence="8">Septation ring formation regulator EzrA</fullName>
    </recommendedName>
</protein>
<accession>A0A2N5GNE1</accession>
<dbReference type="GO" id="GO:0005940">
    <property type="term" value="C:septin ring"/>
    <property type="evidence" value="ECO:0007669"/>
    <property type="project" value="InterPro"/>
</dbReference>
<evidence type="ECO:0000256" key="9">
    <source>
        <dbReference type="SAM" id="Phobius"/>
    </source>
</evidence>
<keyword evidence="7 8" id="KW-0131">Cell cycle</keyword>
<dbReference type="OrthoDB" id="1654473at2"/>
<keyword evidence="8" id="KW-1003">Cell membrane</keyword>
<keyword evidence="5 8" id="KW-0472">Membrane</keyword>
<dbReference type="GO" id="GO:0005886">
    <property type="term" value="C:plasma membrane"/>
    <property type="evidence" value="ECO:0007669"/>
    <property type="project" value="UniProtKB-SubCell"/>
</dbReference>
<keyword evidence="4 8" id="KW-0175">Coiled coil</keyword>
<reference evidence="11 13" key="2">
    <citation type="submission" date="2017-12" db="EMBL/GenBank/DDBJ databases">
        <title>Comparative Functional Genomics of Dry Heat Resistant strains isolated from the Viking Spacecraft.</title>
        <authorList>
            <person name="Seuylemezian A."/>
            <person name="Cooper K."/>
            <person name="Vaishampayan P."/>
        </authorList>
    </citation>
    <scope>NUCLEOTIDE SEQUENCE [LARGE SCALE GENOMIC DNA]</scope>
    <source>
        <strain evidence="11 13">ATCC 29669</strain>
    </source>
</reference>
<dbReference type="EMBL" id="PGVA01000017">
    <property type="protein sequence ID" value="PLR83711.1"/>
    <property type="molecule type" value="Genomic_DNA"/>
</dbReference>
<keyword evidence="13" id="KW-1185">Reference proteome</keyword>
<comment type="caution">
    <text evidence="10">The sequence shown here is derived from an EMBL/GenBank/DDBJ whole genome shotgun (WGS) entry which is preliminary data.</text>
</comment>
<evidence type="ECO:0000313" key="10">
    <source>
        <dbReference type="EMBL" id="PLR83711.1"/>
    </source>
</evidence>
<dbReference type="Pfam" id="PF06160">
    <property type="entry name" value="EzrA"/>
    <property type="match status" value="1"/>
</dbReference>
<evidence type="ECO:0000256" key="3">
    <source>
        <dbReference type="ARBA" id="ARBA00022989"/>
    </source>
</evidence>
<evidence type="ECO:0000313" key="12">
    <source>
        <dbReference type="Proteomes" id="UP000234951"/>
    </source>
</evidence>
<dbReference type="InterPro" id="IPR010379">
    <property type="entry name" value="EzrA"/>
</dbReference>
<evidence type="ECO:0000256" key="7">
    <source>
        <dbReference type="ARBA" id="ARBA00023306"/>
    </source>
</evidence>
<comment type="subcellular location">
    <subcellularLocation>
        <location evidence="8">Cell membrane</location>
        <topology evidence="8">Single-pass membrane protein</topology>
    </subcellularLocation>
    <text evidence="8">Colocalized with FtsZ to the nascent septal site.</text>
</comment>
<dbReference type="EMBL" id="PGVD01000041">
    <property type="protein sequence ID" value="PLR95187.1"/>
    <property type="molecule type" value="Genomic_DNA"/>
</dbReference>
<dbReference type="NCBIfam" id="NF003413">
    <property type="entry name" value="PRK04778.1-7"/>
    <property type="match status" value="1"/>
</dbReference>
<sequence length="562" mass="64973">MEYIIGGLAIIIILFLSGFLLRKKFYHDIDRLEGWKIDIMNRPVLDEMSKVKQLNMTGQTEKLFERWREEWDEIVTTRLPAVEDLLFDAEEFIDKYRFGKSKEVQSRIERELTETEEQIKSILHELHELVGSEEKNRAEIDGLKEQYRENKKTLLAHRHNYGKAEAKLEQNLDSVMAKFEDFDDKTNQGNYLEAREVVLVIKDELEKINYCLENLPHLLVECQSTIPGHIHEVKEGCREMTAQGYVLDHLQLDKETDRLETELAAYVAYLEQAEISEVENGIQALKESVENLFDLLEREVDAKRFISQHGQGIKNFLEKLLNEKEQLKAETLSVQQSYHLAENDLKNLAEMEKHLSELAKRHLVLETRLAENDTAQSVLGEELREVQQLLEAVLDEQKEYAQKLQTLRKDEMSAHEKVAELKKKIAETIRSVSKSNIPGLSHTYQYLLDDANESIQNVVLKLEEKPLDIPAVQRYLEVAVLTVEKLANTTLELVENAMLAEKVIQYGNRYRSRYPSVAKGLVEAESAFRSFDYQAALEQAATSIEEVEPGALRKIEMILAKE</sequence>
<dbReference type="Proteomes" id="UP000234951">
    <property type="component" value="Unassembled WGS sequence"/>
</dbReference>
<keyword evidence="1 8" id="KW-0132">Cell division</keyword>
<dbReference type="HAMAP" id="MF_00728">
    <property type="entry name" value="EzrA"/>
    <property type="match status" value="1"/>
</dbReference>
<evidence type="ECO:0000313" key="13">
    <source>
        <dbReference type="Proteomes" id="UP000235114"/>
    </source>
</evidence>
<dbReference type="Proteomes" id="UP000235114">
    <property type="component" value="Unassembled WGS sequence"/>
</dbReference>
<keyword evidence="3 8" id="KW-1133">Transmembrane helix</keyword>
<dbReference type="AlphaFoldDB" id="A0A2N5GNE1"/>
<reference evidence="10 12" key="1">
    <citation type="submission" date="2017-11" db="EMBL/GenBank/DDBJ databases">
        <title>Comparitive Functional Genomics of Dry Heat Resistant strains isolated from the Viking Spacecraft.</title>
        <authorList>
            <person name="Seuylemezian A."/>
            <person name="Cooper K."/>
            <person name="Vaishampayan P."/>
        </authorList>
    </citation>
    <scope>NUCLEOTIDE SEQUENCE [LARGE SCALE GENOMIC DNA]</scope>
    <source>
        <strain evidence="10 12">M4.6</strain>
    </source>
</reference>
<feature type="topological domain" description="Cytoplasmic" evidence="8">
    <location>
        <begin position="22"/>
        <end position="562"/>
    </location>
</feature>
<keyword evidence="6 8" id="KW-0717">Septation</keyword>
<evidence type="ECO:0000256" key="6">
    <source>
        <dbReference type="ARBA" id="ARBA00023210"/>
    </source>
</evidence>
<dbReference type="GO" id="GO:0000921">
    <property type="term" value="P:septin ring assembly"/>
    <property type="evidence" value="ECO:0007669"/>
    <property type="project" value="InterPro"/>
</dbReference>
<evidence type="ECO:0000256" key="1">
    <source>
        <dbReference type="ARBA" id="ARBA00022618"/>
    </source>
</evidence>
<dbReference type="RefSeq" id="WP_101576897.1">
    <property type="nucleotide sequence ID" value="NZ_PGVA01000017.1"/>
</dbReference>
<feature type="transmembrane region" description="Helical" evidence="9">
    <location>
        <begin position="6"/>
        <end position="22"/>
    </location>
</feature>
<evidence type="ECO:0000256" key="8">
    <source>
        <dbReference type="HAMAP-Rule" id="MF_00728"/>
    </source>
</evidence>
<comment type="function">
    <text evidence="8">Negative regulator of FtsZ ring formation; modulates the frequency and position of FtsZ ring formation. Inhibits FtsZ ring formation at polar sites. Interacts either with FtsZ or with one of its binding partners to promote depolymerization.</text>
</comment>
<organism evidence="10 12">
    <name type="scientific">Bacillus canaveralius</name>
    <dbReference type="NCBI Taxonomy" id="1403243"/>
    <lineage>
        <taxon>Bacteria</taxon>
        <taxon>Bacillati</taxon>
        <taxon>Bacillota</taxon>
        <taxon>Bacilli</taxon>
        <taxon>Bacillales</taxon>
        <taxon>Bacillaceae</taxon>
        <taxon>Bacillus</taxon>
    </lineage>
</organism>